<dbReference type="InterPro" id="IPR000362">
    <property type="entry name" value="Fumarate_lyase_fam"/>
</dbReference>
<proteinExistence type="inferred from homology"/>
<keyword evidence="6" id="KW-1185">Reference proteome</keyword>
<dbReference type="PANTHER" id="PTHR43172:SF2">
    <property type="entry name" value="ADENYLOSUCCINATE LYASE C-TERMINAL DOMAIN-CONTAINING PROTEIN"/>
    <property type="match status" value="1"/>
</dbReference>
<reference evidence="5 6" key="1">
    <citation type="submission" date="2020-08" db="EMBL/GenBank/DDBJ databases">
        <title>Sequencing the genomes of 1000 actinobacteria strains.</title>
        <authorList>
            <person name="Klenk H.-P."/>
        </authorList>
    </citation>
    <scope>NUCLEOTIDE SEQUENCE [LARGE SCALE GENOMIC DNA]</scope>
    <source>
        <strain evidence="5 6">DSM 45913</strain>
    </source>
</reference>
<dbReference type="SUPFAM" id="SSF48557">
    <property type="entry name" value="L-aspartase-like"/>
    <property type="match status" value="1"/>
</dbReference>
<dbReference type="PANTHER" id="PTHR43172">
    <property type="entry name" value="ADENYLOSUCCINATE LYASE"/>
    <property type="match status" value="1"/>
</dbReference>
<comment type="caution">
    <text evidence="5">The sequence shown here is derived from an EMBL/GenBank/DDBJ whole genome shotgun (WGS) entry which is preliminary data.</text>
</comment>
<gene>
    <name evidence="5" type="ORF">FHU36_005346</name>
</gene>
<dbReference type="Gene3D" id="1.20.200.10">
    <property type="entry name" value="Fumarase/aspartase (Central domain)"/>
    <property type="match status" value="1"/>
</dbReference>
<dbReference type="AlphaFoldDB" id="A0A7X0F1J8"/>
<evidence type="ECO:0000313" key="5">
    <source>
        <dbReference type="EMBL" id="MBB6348801.1"/>
    </source>
</evidence>
<keyword evidence="1" id="KW-0456">Lyase</keyword>
<feature type="region of interest" description="Disordered" evidence="3">
    <location>
        <begin position="234"/>
        <end position="258"/>
    </location>
</feature>
<evidence type="ECO:0000256" key="2">
    <source>
        <dbReference type="ARBA" id="ARBA00034772"/>
    </source>
</evidence>
<dbReference type="Pfam" id="PF00206">
    <property type="entry name" value="Lyase_1"/>
    <property type="match status" value="2"/>
</dbReference>
<accession>A0A7X0F1J8</accession>
<evidence type="ECO:0000256" key="1">
    <source>
        <dbReference type="ARBA" id="ARBA00023239"/>
    </source>
</evidence>
<dbReference type="InterPro" id="IPR024083">
    <property type="entry name" value="Fumarase/histidase_N"/>
</dbReference>
<evidence type="ECO:0000256" key="3">
    <source>
        <dbReference type="SAM" id="MobiDB-lite"/>
    </source>
</evidence>
<dbReference type="InterPro" id="IPR008948">
    <property type="entry name" value="L-Aspartase-like"/>
</dbReference>
<feature type="domain" description="Fumarate lyase N-terminal" evidence="4">
    <location>
        <begin position="282"/>
        <end position="358"/>
    </location>
</feature>
<dbReference type="InterPro" id="IPR022761">
    <property type="entry name" value="Fumarate_lyase_N"/>
</dbReference>
<comment type="similarity">
    <text evidence="2">Belongs to the class-II fumarase/aspartase family.</text>
</comment>
<dbReference type="GO" id="GO:0016829">
    <property type="term" value="F:lyase activity"/>
    <property type="evidence" value="ECO:0007669"/>
    <property type="project" value="UniProtKB-KW"/>
</dbReference>
<dbReference type="PRINTS" id="PR00149">
    <property type="entry name" value="FUMRATELYASE"/>
</dbReference>
<dbReference type="EMBL" id="JACHJB010000002">
    <property type="protein sequence ID" value="MBB6348801.1"/>
    <property type="molecule type" value="Genomic_DNA"/>
</dbReference>
<feature type="compositionally biased region" description="Gly residues" evidence="3">
    <location>
        <begin position="10"/>
        <end position="19"/>
    </location>
</feature>
<dbReference type="EC" id="5.5.1.2" evidence="5"/>
<feature type="compositionally biased region" description="Gly residues" evidence="3">
    <location>
        <begin position="243"/>
        <end position="258"/>
    </location>
</feature>
<feature type="domain" description="Fumarate lyase N-terminal" evidence="4">
    <location>
        <begin position="43"/>
        <end position="237"/>
    </location>
</feature>
<feature type="region of interest" description="Disordered" evidence="3">
    <location>
        <begin position="1"/>
        <end position="33"/>
    </location>
</feature>
<evidence type="ECO:0000259" key="4">
    <source>
        <dbReference type="Pfam" id="PF00206"/>
    </source>
</evidence>
<dbReference type="Proteomes" id="UP000583800">
    <property type="component" value="Unassembled WGS sequence"/>
</dbReference>
<protein>
    <submittedName>
        <fullName evidence="5">3-carboxy-cis,cis-muconate cycloisomerase</fullName>
        <ecNumber evidence="5">5.5.1.2</ecNumber>
    </submittedName>
</protein>
<dbReference type="GO" id="GO:0047472">
    <property type="term" value="F:3-carboxy-cis,cis-muconate cycloisomerase activity"/>
    <property type="evidence" value="ECO:0007669"/>
    <property type="project" value="UniProtKB-EC"/>
</dbReference>
<name>A0A7X0F1J8_9ACTN</name>
<organism evidence="5 6">
    <name type="scientific">Nonomuraea muscovyensis</name>
    <dbReference type="NCBI Taxonomy" id="1124761"/>
    <lineage>
        <taxon>Bacteria</taxon>
        <taxon>Bacillati</taxon>
        <taxon>Actinomycetota</taxon>
        <taxon>Actinomycetes</taxon>
        <taxon>Streptosporangiales</taxon>
        <taxon>Streptosporangiaceae</taxon>
        <taxon>Nonomuraea</taxon>
    </lineage>
</organism>
<keyword evidence="5" id="KW-0413">Isomerase</keyword>
<dbReference type="RefSeq" id="WP_246502571.1">
    <property type="nucleotide sequence ID" value="NZ_JACHJB010000002.1"/>
</dbReference>
<evidence type="ECO:0000313" key="6">
    <source>
        <dbReference type="Proteomes" id="UP000583800"/>
    </source>
</evidence>
<dbReference type="Gene3D" id="1.10.275.10">
    <property type="entry name" value="Fumarase/aspartase (N-terminal domain)"/>
    <property type="match status" value="1"/>
</dbReference>
<sequence length="480" mass="49021">MTSDHTPAGTPGGVSGEAFGGAADDRAPDGGLLAPVRAGTRVERLTSDAAWVRAMLDAEAALARAEARAGLIPERAATLITRAAADLTVDPSGLARRARDSATPVVPLVADLRAALRATAPEAAAHVHKGATSQDIVDSAAMLVASRAVTAITAFLEAAMRPLAALADRHRDTVMAARTLGQQAAPTTFGLKAAGWLAGLLHARDRLLALRLPAQLGGAAGTLAALVETAGTETVSTETVSTGTGGTETSGTGAGGTGAGGVRVPQALALALVDLYAQELGLAAPLVPWHTDRAVVGELGAALAGTAEALGKVATDVILLAQTEVGEVAEATPGASSAMPHKRNPARSVLIRSAAIQVPVYAQLLGRAGEHERAAGAWQAEWAPLRECLRLTGGAAETAAELLAGLRVFPERMRANLALTGGRVVSERLAAHLPKDELAEMLRGDDPLRAPDELLDPSAYLGAARELVDRVLAAYHDRCP</sequence>